<gene>
    <name evidence="7" type="ORF">LUZ61_005613</name>
</gene>
<feature type="domain" description="Peptidase C50" evidence="6">
    <location>
        <begin position="1914"/>
        <end position="2008"/>
    </location>
</feature>
<dbReference type="GO" id="GO:0005634">
    <property type="term" value="C:nucleus"/>
    <property type="evidence" value="ECO:0007669"/>
    <property type="project" value="InterPro"/>
</dbReference>
<dbReference type="EC" id="3.4.22.49" evidence="2"/>
<protein>
    <recommendedName>
        <fullName evidence="2">separase</fullName>
        <ecNumber evidence="2">3.4.22.49</ecNumber>
    </recommendedName>
</protein>
<dbReference type="GO" id="GO:0005737">
    <property type="term" value="C:cytoplasm"/>
    <property type="evidence" value="ECO:0007669"/>
    <property type="project" value="TreeGrafter"/>
</dbReference>
<dbReference type="PANTHER" id="PTHR12792:SF0">
    <property type="entry name" value="SEPARIN"/>
    <property type="match status" value="1"/>
</dbReference>
<dbReference type="PROSITE" id="PS51700">
    <property type="entry name" value="SEPARIN"/>
    <property type="match status" value="1"/>
</dbReference>
<dbReference type="InterPro" id="IPR056933">
    <property type="entry name" value="TPR_ESP1"/>
</dbReference>
<comment type="caution">
    <text evidence="7">The sequence shown here is derived from an EMBL/GenBank/DDBJ whole genome shotgun (WGS) entry which is preliminary data.</text>
</comment>
<keyword evidence="4" id="KW-0159">Chromosome partition</keyword>
<dbReference type="InterPro" id="IPR030397">
    <property type="entry name" value="SEPARIN_core_dom"/>
</dbReference>
<keyword evidence="3" id="KW-0378">Hydrolase</keyword>
<evidence type="ECO:0000259" key="6">
    <source>
        <dbReference type="PROSITE" id="PS51700"/>
    </source>
</evidence>
<dbReference type="GO" id="GO:0051307">
    <property type="term" value="P:meiotic chromosome separation"/>
    <property type="evidence" value="ECO:0007669"/>
    <property type="project" value="TreeGrafter"/>
</dbReference>
<dbReference type="Proteomes" id="UP001210211">
    <property type="component" value="Unassembled WGS sequence"/>
</dbReference>
<organism evidence="7 8">
    <name type="scientific">Rhynchospora tenuis</name>
    <dbReference type="NCBI Taxonomy" id="198213"/>
    <lineage>
        <taxon>Eukaryota</taxon>
        <taxon>Viridiplantae</taxon>
        <taxon>Streptophyta</taxon>
        <taxon>Embryophyta</taxon>
        <taxon>Tracheophyta</taxon>
        <taxon>Spermatophyta</taxon>
        <taxon>Magnoliopsida</taxon>
        <taxon>Liliopsida</taxon>
        <taxon>Poales</taxon>
        <taxon>Cyperaceae</taxon>
        <taxon>Cyperoideae</taxon>
        <taxon>Rhynchosporeae</taxon>
        <taxon>Rhynchospora</taxon>
    </lineage>
</organism>
<evidence type="ECO:0000256" key="1">
    <source>
        <dbReference type="ARBA" id="ARBA00000451"/>
    </source>
</evidence>
<keyword evidence="8" id="KW-1185">Reference proteome</keyword>
<dbReference type="Pfam" id="PF03568">
    <property type="entry name" value="Separin_C"/>
    <property type="match status" value="1"/>
</dbReference>
<dbReference type="GO" id="GO:0072686">
    <property type="term" value="C:mitotic spindle"/>
    <property type="evidence" value="ECO:0007669"/>
    <property type="project" value="TreeGrafter"/>
</dbReference>
<evidence type="ECO:0000313" key="8">
    <source>
        <dbReference type="Proteomes" id="UP001210211"/>
    </source>
</evidence>
<comment type="catalytic activity">
    <reaction evidence="1">
        <text>All bonds known to be hydrolyzed by this endopeptidase have arginine in P1 and an acidic residue in P4. P6 is often occupied by an acidic residue or by a hydroxy-amino-acid residue, the phosphorylation of which enhances cleavage.</text>
        <dbReference type="EC" id="3.4.22.49"/>
    </reaction>
</comment>
<dbReference type="GO" id="GO:0004197">
    <property type="term" value="F:cysteine-type endopeptidase activity"/>
    <property type="evidence" value="ECO:0007669"/>
    <property type="project" value="InterPro"/>
</dbReference>
<reference evidence="7 8" key="1">
    <citation type="journal article" date="2022" name="Cell">
        <title>Repeat-based holocentromeres influence genome architecture and karyotype evolution.</title>
        <authorList>
            <person name="Hofstatter P.G."/>
            <person name="Thangavel G."/>
            <person name="Lux T."/>
            <person name="Neumann P."/>
            <person name="Vondrak T."/>
            <person name="Novak P."/>
            <person name="Zhang M."/>
            <person name="Costa L."/>
            <person name="Castellani M."/>
            <person name="Scott A."/>
            <person name="Toegelov H."/>
            <person name="Fuchs J."/>
            <person name="Mata-Sucre Y."/>
            <person name="Dias Y."/>
            <person name="Vanzela A.L.L."/>
            <person name="Huettel B."/>
            <person name="Almeida C.C.S."/>
            <person name="Simkova H."/>
            <person name="Souza G."/>
            <person name="Pedrosa-Harand A."/>
            <person name="Macas J."/>
            <person name="Mayer K.F.X."/>
            <person name="Houben A."/>
            <person name="Marques A."/>
        </authorList>
    </citation>
    <scope>NUCLEOTIDE SEQUENCE [LARGE SCALE GENOMIC DNA]</scope>
    <source>
        <strain evidence="7">RhyTen1mFocal</strain>
    </source>
</reference>
<sequence>MEATASSLIASLRQGATDYHGLYSRFSSYLRPFSDLVPLDSHDPSLMHKPPPKRRNSPPERSSVRPLAKKFISFICSALNLLPSLLREATNKDRIEERDNELLGVYALVIDCLGCLMPALEGEPYQLYLHRGMFVRSLVSTGKYEKAEAEAVLLLEDLRSVLAPAGKVAGSKRGKGTVKEAQVLLPDPKVVGCEDSGITALATDMIVSLCNCAYNSKSMRSEAYLRILALVEQVQPWIRLLDHEAAKRSLLRFARPLYTCAAFLAGECRSFDRDLVSSFCTAMLRQLASCSFNQLTISASKICSRIDLNWDDGSSVFLNVLRITLELALCECKDQLVKGEKEFLDFVSSTSDIVVSDAQPNICKLASDTFNGHVEQFDKFCPRVGLVLRLYSSALYFKSTLPFRQTDDDTPISSYAQILSGQNEFQSIIASIETLSRHFSEKGEGGDASVLFLAYLDALELLCQVLLPCAKAGWRFFCSEGTDFPNSSNLSNISKVLQEFCCFAINAFRPTTKINEVDEERIDSKRKLLLESLISWFRMCFFSVIPYEKCCDTISVVLSSEQTLPTELKYFVSSLLNTVLALYKTRSNVKQAPIAVALKLYCEAVLANSRKICHNHSVKLKDISSDRLKNIMEAVSDGYKRVGSIIPLFHECHPGDMISIDNITVRTLIELSLVDDLHRMNSNSFPLVKEWVKVLCKKYNDTDKINDAPFLYHLLMKKKDKEKWSRASLGRIIELELMAYQQLESRYANLCKIMQEKVIKVLLEDLYSGKEFFLERSRILFRKARALRAGGIDGLKGSLDCLSEAISLLKVAKPDSCEGQALVYHQLATAYCLYAQCAQEDKCDFEVILGDIDSAIRLWSRIDVEHYTCGDGGFELVVTNMVPILCSLIDLLSIKGCYKHHSRICKLMVKMFKRESLPVEKLFAMLFSDRRLGHTNCGVQMDVEFISDALQNFDASAHLTDFWASCLESHNSSLTMFSQILLLNCPEVTEKGFEKSLQCNLEIKEIKQIASSLVSDPNPSSRSAFIASYLYYDLSQRLLLEGKLFEALSCAKEAFNLRKKLLHKKFRYFHKKPYDVHLETWDSVATETWPGLNKGDNIMDSFPSPWIVLRCYLESTFQVGSISESVGNGAEAEFMFRTGKEMSHLQMLHSFETIFASSLGQLYRNWQLWDMADSELRCAQKLLQDSKPALSCKNCKMFLETTVNLHLGDLLHSRSKNSSQNQSLNTLEDALCVYQSASDKLDHHEIDFSIMIEAKTNKQQDSMCKFCMLLNQPAESVNNKKASRNRKGILKEVNLDAKKLTRMTRSRSSKTSTATETQEEPAIASDTSRRIGKKPSSKCNGADASYKNVCWSCLMNRALDSGSLTNLLNLGLELRRSRFLLSLQLKIARLFGARGAKLNVHEIHSLYWKCIFLLFSSSRGVKSSEVHVHQLMELIADEQWKALSIDRALILYNMSLFLLKNGLSDKYGDPCCTLAKVQIQDVVAWLLRAFIFSREFPLLLQKVSRLLASTLMLSTVDCSIPLPLHLDKSLSLSHWTSYFHQASISTSLDTSNQCELNKIFSKVKGGAVDAAYNSNSKFLRFSFQNISQLEEHVGYFFKNLPNVPIICISMIGGDYACLFEESLILPSFCPAWVMLSKMDSTNQPITMLLPADEIKEEQHDLRTCKQSDNIIQTKEWQCPWGHTTLDHVAPSFKLLMKENVMSCQETVKAKYWEWRTEINNRLGFLLRNIDESWFGPWSCLLRGHPIIINQNREVFIPSLINHLESLIKSEVNPSLVKSILGGCDSLVDAKACFSQLISYGGSFGHGGFCGKGRFRAFSSPHDIGSEIPEPIVKVLEDAFSRPMPVNREPVIFVLDTDVQMLPWESLPRLRRQEVYRMPSIGSIFLTLDRNYQRHREKEREELLFGTSYFPKVDPFDAYYLLNPAGDLKGTEEELKPWLEGLNFEGKAGVAQTSQELGLVLRNYEMFFYFGHGSGTKYISGSEIEKLEIRAAALLMGCSSGVLFCKGSYAPQGAPLSYLFAGSPAVIANLWDVTDKDINIFSKAVVNSWLQNKGEAQPVTCSACAVVQEPARGRGRGKRAQVSDHDSNRRWCKECATRRIASSIGKARDACKLHMLTGAAPVCYGVPTVLRRKG</sequence>
<dbReference type="PANTHER" id="PTHR12792">
    <property type="entry name" value="EXTRA SPINDLE POLES 1-RELATED"/>
    <property type="match status" value="1"/>
</dbReference>
<evidence type="ECO:0000256" key="4">
    <source>
        <dbReference type="ARBA" id="ARBA00022829"/>
    </source>
</evidence>
<evidence type="ECO:0000313" key="7">
    <source>
        <dbReference type="EMBL" id="KAJ3701908.1"/>
    </source>
</evidence>
<proteinExistence type="predicted"/>
<feature type="region of interest" description="Disordered" evidence="5">
    <location>
        <begin position="1302"/>
        <end position="1337"/>
    </location>
</feature>
<feature type="region of interest" description="Disordered" evidence="5">
    <location>
        <begin position="41"/>
        <end position="62"/>
    </location>
</feature>
<evidence type="ECO:0000256" key="3">
    <source>
        <dbReference type="ARBA" id="ARBA00022801"/>
    </source>
</evidence>
<dbReference type="Pfam" id="PF25110">
    <property type="entry name" value="TPR_ESP1"/>
    <property type="match status" value="1"/>
</dbReference>
<dbReference type="InterPro" id="IPR005314">
    <property type="entry name" value="Peptidase_C50"/>
</dbReference>
<dbReference type="EMBL" id="JAMRDG010000001">
    <property type="protein sequence ID" value="KAJ3701908.1"/>
    <property type="molecule type" value="Genomic_DNA"/>
</dbReference>
<evidence type="ECO:0000256" key="5">
    <source>
        <dbReference type="SAM" id="MobiDB-lite"/>
    </source>
</evidence>
<accession>A0AAD6EUT5</accession>
<evidence type="ECO:0000256" key="2">
    <source>
        <dbReference type="ARBA" id="ARBA00012489"/>
    </source>
</evidence>
<name>A0AAD6EUT5_9POAL</name>
<dbReference type="GO" id="GO:0006508">
    <property type="term" value="P:proteolysis"/>
    <property type="evidence" value="ECO:0007669"/>
    <property type="project" value="InterPro"/>
</dbReference>